<feature type="domain" description="Gfo/Idh/MocA-like oxidoreductase C-terminal" evidence="2">
    <location>
        <begin position="152"/>
        <end position="210"/>
    </location>
</feature>
<dbReference type="AlphaFoldDB" id="A0A9X3F8J5"/>
<dbReference type="SUPFAM" id="SSF55347">
    <property type="entry name" value="Glyceraldehyde-3-phosphate dehydrogenase-like, C-terminal domain"/>
    <property type="match status" value="1"/>
</dbReference>
<keyword evidence="4" id="KW-1185">Reference proteome</keyword>
<evidence type="ECO:0000313" key="4">
    <source>
        <dbReference type="Proteomes" id="UP001145087"/>
    </source>
</evidence>
<evidence type="ECO:0000313" key="3">
    <source>
        <dbReference type="EMBL" id="MCY1721682.1"/>
    </source>
</evidence>
<reference evidence="3" key="1">
    <citation type="submission" date="2022-11" db="EMBL/GenBank/DDBJ databases">
        <title>Marilongibacter aestuarii gen. nov., sp. nov., isolated from tidal flat sediment.</title>
        <authorList>
            <person name="Jiayan W."/>
        </authorList>
    </citation>
    <scope>NUCLEOTIDE SEQUENCE</scope>
    <source>
        <strain evidence="3">Z1-6</strain>
    </source>
</reference>
<evidence type="ECO:0000259" key="1">
    <source>
        <dbReference type="Pfam" id="PF01408"/>
    </source>
</evidence>
<dbReference type="InterPro" id="IPR036291">
    <property type="entry name" value="NAD(P)-bd_dom_sf"/>
</dbReference>
<comment type="caution">
    <text evidence="3">The sequence shown here is derived from an EMBL/GenBank/DDBJ whole genome shotgun (WGS) entry which is preliminary data.</text>
</comment>
<proteinExistence type="predicted"/>
<name>A0A9X3F8J5_9BACT</name>
<dbReference type="InterPro" id="IPR004104">
    <property type="entry name" value="Gfo/Idh/MocA-like_OxRdtase_C"/>
</dbReference>
<dbReference type="Gene3D" id="3.40.50.720">
    <property type="entry name" value="NAD(P)-binding Rossmann-like Domain"/>
    <property type="match status" value="1"/>
</dbReference>
<dbReference type="GO" id="GO:0000166">
    <property type="term" value="F:nucleotide binding"/>
    <property type="evidence" value="ECO:0007669"/>
    <property type="project" value="InterPro"/>
</dbReference>
<dbReference type="PANTHER" id="PTHR43249:SF1">
    <property type="entry name" value="D-GLUCOSIDE 3-DEHYDROGENASE"/>
    <property type="match status" value="1"/>
</dbReference>
<dbReference type="InterPro" id="IPR052515">
    <property type="entry name" value="Gfo/Idh/MocA_Oxidoreductase"/>
</dbReference>
<dbReference type="RefSeq" id="WP_343334012.1">
    <property type="nucleotide sequence ID" value="NZ_JAPOHD010000029.1"/>
</dbReference>
<dbReference type="Proteomes" id="UP001145087">
    <property type="component" value="Unassembled WGS sequence"/>
</dbReference>
<dbReference type="PANTHER" id="PTHR43249">
    <property type="entry name" value="UDP-N-ACETYL-2-AMINO-2-DEOXY-D-GLUCURONATE OXIDASE"/>
    <property type="match status" value="1"/>
</dbReference>
<dbReference type="SUPFAM" id="SSF51735">
    <property type="entry name" value="NAD(P)-binding Rossmann-fold domains"/>
    <property type="match status" value="1"/>
</dbReference>
<protein>
    <submittedName>
        <fullName evidence="3">Gfo/Idh/MocA family oxidoreductase</fullName>
    </submittedName>
</protein>
<organism evidence="3 4">
    <name type="scientific">Draconibacterium aestuarii</name>
    <dbReference type="NCBI Taxonomy" id="2998507"/>
    <lineage>
        <taxon>Bacteria</taxon>
        <taxon>Pseudomonadati</taxon>
        <taxon>Bacteroidota</taxon>
        <taxon>Bacteroidia</taxon>
        <taxon>Marinilabiliales</taxon>
        <taxon>Prolixibacteraceae</taxon>
        <taxon>Draconibacterium</taxon>
    </lineage>
</organism>
<gene>
    <name evidence="3" type="ORF">OU798_15105</name>
</gene>
<evidence type="ECO:0000259" key="2">
    <source>
        <dbReference type="Pfam" id="PF02894"/>
    </source>
</evidence>
<accession>A0A9X3F8J5</accession>
<dbReference type="EMBL" id="JAPOHD010000029">
    <property type="protein sequence ID" value="MCY1721682.1"/>
    <property type="molecule type" value="Genomic_DNA"/>
</dbReference>
<dbReference type="Gene3D" id="3.30.360.10">
    <property type="entry name" value="Dihydrodipicolinate Reductase, domain 2"/>
    <property type="match status" value="1"/>
</dbReference>
<dbReference type="Pfam" id="PF01408">
    <property type="entry name" value="GFO_IDH_MocA"/>
    <property type="match status" value="1"/>
</dbReference>
<sequence length="300" mass="34163">MKFALIGAAGYIAERHMRAIKETGNTLVCASDRFDVMGRIDSYFPDAEFFLEHENLDKYMDNQRMAGTPIDYVSICTPNYMHPSHIRFALRSGANAICEKPMVIHPEEMRIIKEIEEETGKRVFTVLQLRHHQAILDLKEQIDKAPTNKFYNIDLSYITTRGNWYFKSWKGDVAKSGGIATNIGIHLFDMLIWIFGSVKDCRVHLYESHKAAGSLKLEKAEVKWHLSLDENDLPAEAVQAGKRTFRSINVEGKEVEFSDGFTDLHTVTYQNILNGNGFGIDDARESIELTERIRELGGLV</sequence>
<dbReference type="InterPro" id="IPR000683">
    <property type="entry name" value="Gfo/Idh/MocA-like_OxRdtase_N"/>
</dbReference>
<feature type="domain" description="Gfo/Idh/MocA-like oxidoreductase N-terminal" evidence="1">
    <location>
        <begin position="1"/>
        <end position="124"/>
    </location>
</feature>
<dbReference type="Pfam" id="PF02894">
    <property type="entry name" value="GFO_IDH_MocA_C"/>
    <property type="match status" value="1"/>
</dbReference>